<protein>
    <recommendedName>
        <fullName evidence="1">Nudix hydrolase domain-containing protein</fullName>
    </recommendedName>
</protein>
<dbReference type="Proteomes" id="UP000177171">
    <property type="component" value="Unassembled WGS sequence"/>
</dbReference>
<evidence type="ECO:0000313" key="3">
    <source>
        <dbReference type="Proteomes" id="UP000177171"/>
    </source>
</evidence>
<sequence>MTNENNLLDPRLHFVVATAIIVKCDDLEKKRYFLIIKRAPHEKAFPNRWTVPGGKLVLHEYEHLSKTAGYPQWYGVVDWVLRKEVKEETGLDIEKPNYLCNLVFVRPDGYPVVTLSYWAHYKNGEVVLGKDFTDFSWVTLEEARKYDLIEGIYNELAMVENILSGKK</sequence>
<name>A0A1G2LQK4_9BACT</name>
<comment type="caution">
    <text evidence="2">The sequence shown here is derived from an EMBL/GenBank/DDBJ whole genome shotgun (WGS) entry which is preliminary data.</text>
</comment>
<organism evidence="2 3">
    <name type="scientific">Candidatus Sungbacteria bacterium RIFCSPLOWO2_12_FULL_41_11</name>
    <dbReference type="NCBI Taxonomy" id="1802286"/>
    <lineage>
        <taxon>Bacteria</taxon>
        <taxon>Candidatus Sungiibacteriota</taxon>
    </lineage>
</organism>
<evidence type="ECO:0000259" key="1">
    <source>
        <dbReference type="PROSITE" id="PS51462"/>
    </source>
</evidence>
<dbReference type="SUPFAM" id="SSF55811">
    <property type="entry name" value="Nudix"/>
    <property type="match status" value="1"/>
</dbReference>
<proteinExistence type="predicted"/>
<dbReference type="PROSITE" id="PS51462">
    <property type="entry name" value="NUDIX"/>
    <property type="match status" value="1"/>
</dbReference>
<feature type="domain" description="Nudix hydrolase" evidence="1">
    <location>
        <begin position="11"/>
        <end position="161"/>
    </location>
</feature>
<evidence type="ECO:0000313" key="2">
    <source>
        <dbReference type="EMBL" id="OHA13887.1"/>
    </source>
</evidence>
<gene>
    <name evidence="2" type="ORF">A3G49_01440</name>
</gene>
<dbReference type="AlphaFoldDB" id="A0A1G2LQK4"/>
<dbReference type="InterPro" id="IPR000086">
    <property type="entry name" value="NUDIX_hydrolase_dom"/>
</dbReference>
<reference evidence="2 3" key="1">
    <citation type="journal article" date="2016" name="Nat. Commun.">
        <title>Thousands of microbial genomes shed light on interconnected biogeochemical processes in an aquifer system.</title>
        <authorList>
            <person name="Anantharaman K."/>
            <person name="Brown C.T."/>
            <person name="Hug L.A."/>
            <person name="Sharon I."/>
            <person name="Castelle C.J."/>
            <person name="Probst A.J."/>
            <person name="Thomas B.C."/>
            <person name="Singh A."/>
            <person name="Wilkins M.J."/>
            <person name="Karaoz U."/>
            <person name="Brodie E.L."/>
            <person name="Williams K.H."/>
            <person name="Hubbard S.S."/>
            <person name="Banfield J.F."/>
        </authorList>
    </citation>
    <scope>NUCLEOTIDE SEQUENCE [LARGE SCALE GENOMIC DNA]</scope>
</reference>
<dbReference type="Gene3D" id="3.90.79.10">
    <property type="entry name" value="Nucleoside Triphosphate Pyrophosphohydrolase"/>
    <property type="match status" value="1"/>
</dbReference>
<dbReference type="EMBL" id="MHQY01000015">
    <property type="protein sequence ID" value="OHA13887.1"/>
    <property type="molecule type" value="Genomic_DNA"/>
</dbReference>
<dbReference type="InterPro" id="IPR015797">
    <property type="entry name" value="NUDIX_hydrolase-like_dom_sf"/>
</dbReference>
<accession>A0A1G2LQK4</accession>